<name>A0AAN8SAH4_POLSC</name>
<feature type="region of interest" description="Disordered" evidence="4">
    <location>
        <begin position="1"/>
        <end position="21"/>
    </location>
</feature>
<organism evidence="6 7">
    <name type="scientific">Polyplax serrata</name>
    <name type="common">Common mouse louse</name>
    <dbReference type="NCBI Taxonomy" id="468196"/>
    <lineage>
        <taxon>Eukaryota</taxon>
        <taxon>Metazoa</taxon>
        <taxon>Ecdysozoa</taxon>
        <taxon>Arthropoda</taxon>
        <taxon>Hexapoda</taxon>
        <taxon>Insecta</taxon>
        <taxon>Pterygota</taxon>
        <taxon>Neoptera</taxon>
        <taxon>Paraneoptera</taxon>
        <taxon>Psocodea</taxon>
        <taxon>Troctomorpha</taxon>
        <taxon>Phthiraptera</taxon>
        <taxon>Anoplura</taxon>
        <taxon>Polyplacidae</taxon>
        <taxon>Polyplax</taxon>
    </lineage>
</organism>
<comment type="caution">
    <text evidence="6">The sequence shown here is derived from an EMBL/GenBank/DDBJ whole genome shotgun (WGS) entry which is preliminary data.</text>
</comment>
<gene>
    <name evidence="6" type="ORF">RUM43_004048</name>
</gene>
<reference evidence="6 7" key="1">
    <citation type="submission" date="2023-10" db="EMBL/GenBank/DDBJ databases">
        <title>Genomes of two closely related lineages of the louse Polyplax serrata with different host specificities.</title>
        <authorList>
            <person name="Martinu J."/>
            <person name="Tarabai H."/>
            <person name="Stefka J."/>
            <person name="Hypsa V."/>
        </authorList>
    </citation>
    <scope>NUCLEOTIDE SEQUENCE [LARGE SCALE GENOMIC DNA]</scope>
    <source>
        <strain evidence="6">HR10_N</strain>
    </source>
</reference>
<evidence type="ECO:0000256" key="4">
    <source>
        <dbReference type="SAM" id="MobiDB-lite"/>
    </source>
</evidence>
<dbReference type="GO" id="GO:0035556">
    <property type="term" value="P:intracellular signal transduction"/>
    <property type="evidence" value="ECO:0007669"/>
    <property type="project" value="InterPro"/>
</dbReference>
<feature type="domain" description="Guanylate cyclase" evidence="5">
    <location>
        <begin position="188"/>
        <end position="357"/>
    </location>
</feature>
<dbReference type="FunFam" id="3.30.70.1230:FF:000017">
    <property type="entry name" value="Adenylate cyclase type 10"/>
    <property type="match status" value="1"/>
</dbReference>
<feature type="domain" description="Guanylate cyclase" evidence="5">
    <location>
        <begin position="543"/>
        <end position="590"/>
    </location>
</feature>
<keyword evidence="2" id="KW-0067">ATP-binding</keyword>
<dbReference type="GO" id="GO:0004016">
    <property type="term" value="F:adenylate cyclase activity"/>
    <property type="evidence" value="ECO:0007669"/>
    <property type="project" value="TreeGrafter"/>
</dbReference>
<evidence type="ECO:0000313" key="6">
    <source>
        <dbReference type="EMBL" id="KAK6642546.1"/>
    </source>
</evidence>
<dbReference type="Gene3D" id="3.40.50.300">
    <property type="entry name" value="P-loop containing nucleotide triphosphate hydrolases"/>
    <property type="match status" value="1"/>
</dbReference>
<evidence type="ECO:0000256" key="2">
    <source>
        <dbReference type="ARBA" id="ARBA00022840"/>
    </source>
</evidence>
<dbReference type="InterPro" id="IPR027417">
    <property type="entry name" value="P-loop_NTPase"/>
</dbReference>
<evidence type="ECO:0000259" key="5">
    <source>
        <dbReference type="PROSITE" id="PS50125"/>
    </source>
</evidence>
<dbReference type="SUPFAM" id="SSF55073">
    <property type="entry name" value="Nucleotide cyclase"/>
    <property type="match status" value="2"/>
</dbReference>
<accession>A0AAN8SAH4</accession>
<keyword evidence="1" id="KW-0547">Nucleotide-binding</keyword>
<sequence>MSEKKKRLVGERCSTNQKDSSCSIPESRIYSAARMRRRARMLESDENHGRLIYPKAGEYSLKKTNDSEMDRHFEKGVLKWSNENQTRNISQPTIANCLSDLIARNSQQNRRSLMSQLSNETLSLRTSSSKNLSMSSVGSIQNTQYVGGGFNDVSAIRANQKIKILATLLPDEILSDPVSRKYRMYNTAVIFPDVSGFTQLCEKYDKTGKGGPSRLTEVLNGYLGSMIQIVLSRNGDVFKISFTLHFSGVSFVTVFALELQLSCCTYTFLFVTVAGDAFLCVWKVPVDTDIRNIVYLAIESAVDIQKNCGEHKTDVGVKLGVKIAVAAGKALFSIIGNESRKHYILVGPPVLDVREAEMLCRSGDVIVAPSAWKYVENYMFYSYTYHSNNSHIKVHDFGPLWKPTNVNNQLDQNHLSDSGGSARPLLKTIPNLKLDDLRPFVLTPVMKSIDLNQSLDYLTEMRQVAIVFFNIAVDFNTLPVEDLVELSHKVFQIVSNSVDKNDGAVNKLTLFDKDMAILVVFGLKGFKHELASQVALKCAYNCVEQLKKLPIISASAGVTTGLAYCGVIGHQMRREYTVMGRPVNMAARLMCAYSNIVSSDRDTFLHSKLESGHFEVLEQKILKGIQNAGPRSKLRLDYFAYPLLGRAKEIHEFENFLNNLVKEDNRINFMVIYGKARIGKTRLVAGLVNLAEKHVFEIEGNSLRKHRDKSHFLEINVMSLTEDDSKSYSAVRLLFQQPLGLSESSSVEEREDKIVSKLGEVREVHILSAFNPIFNVNFDLTPQYLILSQQEQTDAQKNLLKHLYIKCFPKGSKWLIVIEDAEFMDDESWTVLEWCANVSFNVLYLLTIGQRKPLSTTASTTLESFQQKKITLTEIEKWYFSGLACQILGVRAIPVELENLIQNYKNSGNPGWLESFLLTLTQSGSIYIDQTSVVNIKNLKLVSAPEEMLSASRPTEDEKYDSSYWLDCVETLEPQINMSHKTVNVCLLGPNFFDHNKNETDLTMDTMLIRTIDTLKPLEQLVLKAGSVVGNSFKRSALKYLMSKDLVIDERQLGKAVRNLFEIKILACAKGDSSQSSMMIPRRMILVSSIRKEIKCECSSMSIPDDCKDLPKYANCAYMQFRSPIFRDTVYSLLLDDQKKKYHSSSIEYLRKYTTKCKSCQNVPFANLIGCDENDELMLVCNTAPMHGVRSTKMDPKTIFPILSSRRRALMCCWRTAASYSRRVSQNVDMDFGRISLSEGGDCQCSEILCSVYSVLLEHAAGSGRYCCPSHLHVYYPFKHSTKTKQLHTNFVKFSGRKDIMLEIQFEYASLSLTSYNIPLTMQILEEALALVNQMKEDKEYPEFCTPYVFSKIYTLMGATKLCMGRPDNSIEFLELSLKYLKKTLPKNRCKLKFLIKQEECKRKLMTEYLPEKYIGIISDKKASTYDLLSECLVLISIVHMVSKVKCTSNLMTTENIHR</sequence>
<evidence type="ECO:0000313" key="7">
    <source>
        <dbReference type="Proteomes" id="UP001372834"/>
    </source>
</evidence>
<evidence type="ECO:0000256" key="1">
    <source>
        <dbReference type="ARBA" id="ARBA00022741"/>
    </source>
</evidence>
<dbReference type="InterPro" id="IPR001054">
    <property type="entry name" value="A/G_cyclase"/>
</dbReference>
<dbReference type="GO" id="GO:0005524">
    <property type="term" value="F:ATP binding"/>
    <property type="evidence" value="ECO:0007669"/>
    <property type="project" value="UniProtKB-KW"/>
</dbReference>
<dbReference type="InterPro" id="IPR029787">
    <property type="entry name" value="Nucleotide_cyclase"/>
</dbReference>
<dbReference type="PROSITE" id="PS50125">
    <property type="entry name" value="GUANYLATE_CYCLASE_2"/>
    <property type="match status" value="2"/>
</dbReference>
<dbReference type="GO" id="GO:0009190">
    <property type="term" value="P:cyclic nucleotide biosynthetic process"/>
    <property type="evidence" value="ECO:0007669"/>
    <property type="project" value="InterPro"/>
</dbReference>
<dbReference type="Proteomes" id="UP001372834">
    <property type="component" value="Unassembled WGS sequence"/>
</dbReference>
<dbReference type="CDD" id="cd07302">
    <property type="entry name" value="CHD"/>
    <property type="match status" value="2"/>
</dbReference>
<evidence type="ECO:0000256" key="3">
    <source>
        <dbReference type="ARBA" id="ARBA00023239"/>
    </source>
</evidence>
<dbReference type="PANTHER" id="PTHR16305:SF28">
    <property type="entry name" value="GUANYLATE CYCLASE DOMAIN-CONTAINING PROTEIN"/>
    <property type="match status" value="1"/>
</dbReference>
<protein>
    <recommendedName>
        <fullName evidence="5">Guanylate cyclase domain-containing protein</fullName>
    </recommendedName>
</protein>
<dbReference type="GO" id="GO:0005737">
    <property type="term" value="C:cytoplasm"/>
    <property type="evidence" value="ECO:0007669"/>
    <property type="project" value="TreeGrafter"/>
</dbReference>
<dbReference type="PANTHER" id="PTHR16305">
    <property type="entry name" value="TESTICULAR SOLUBLE ADENYLYL CYCLASE"/>
    <property type="match status" value="1"/>
</dbReference>
<dbReference type="Gene3D" id="3.30.70.1230">
    <property type="entry name" value="Nucleotide cyclase"/>
    <property type="match status" value="2"/>
</dbReference>
<keyword evidence="3" id="KW-0456">Lyase</keyword>
<proteinExistence type="predicted"/>
<dbReference type="EMBL" id="JAWJWE010000002">
    <property type="protein sequence ID" value="KAK6642546.1"/>
    <property type="molecule type" value="Genomic_DNA"/>
</dbReference>
<dbReference type="SUPFAM" id="SSF52540">
    <property type="entry name" value="P-loop containing nucleoside triphosphate hydrolases"/>
    <property type="match status" value="1"/>
</dbReference>